<dbReference type="Gene3D" id="3.40.190.10">
    <property type="entry name" value="Periplasmic binding protein-like II"/>
    <property type="match status" value="2"/>
</dbReference>
<dbReference type="Gene3D" id="1.10.10.10">
    <property type="entry name" value="Winged helix-like DNA-binding domain superfamily/Winged helix DNA-binding domain"/>
    <property type="match status" value="1"/>
</dbReference>
<dbReference type="Pfam" id="PF14503">
    <property type="entry name" value="YhfZ_C"/>
    <property type="match status" value="1"/>
</dbReference>
<dbReference type="RefSeq" id="WP_115183849.1">
    <property type="nucleotide sequence ID" value="NZ_CAMIRF010000004.1"/>
</dbReference>
<dbReference type="InterPro" id="IPR041444">
    <property type="entry name" value="HTH_41"/>
</dbReference>
<accession>A0A380A0L0</accession>
<reference evidence="3 4" key="1">
    <citation type="submission" date="2018-06" db="EMBL/GenBank/DDBJ databases">
        <authorList>
            <consortium name="Pathogen Informatics"/>
            <person name="Doyle S."/>
        </authorList>
    </citation>
    <scope>NUCLEOTIDE SEQUENCE [LARGE SCALE GENOMIC DNA]</scope>
    <source>
        <strain evidence="3 4">NCTC11544</strain>
    </source>
</reference>
<evidence type="ECO:0000259" key="2">
    <source>
        <dbReference type="Pfam" id="PF14503"/>
    </source>
</evidence>
<protein>
    <submittedName>
        <fullName evidence="3">Uncharacterized protein</fullName>
    </submittedName>
</protein>
<proteinExistence type="predicted"/>
<dbReference type="EMBL" id="UGYN01000002">
    <property type="protein sequence ID" value="SUI72169.1"/>
    <property type="molecule type" value="Genomic_DNA"/>
</dbReference>
<dbReference type="AlphaFoldDB" id="A0A380A0L0"/>
<evidence type="ECO:0000313" key="4">
    <source>
        <dbReference type="Proteomes" id="UP000255529"/>
    </source>
</evidence>
<dbReference type="Pfam" id="PF14502">
    <property type="entry name" value="HTH_41"/>
    <property type="match status" value="1"/>
</dbReference>
<dbReference type="SUPFAM" id="SSF46785">
    <property type="entry name" value="Winged helix' DNA-binding domain"/>
    <property type="match status" value="1"/>
</dbReference>
<dbReference type="Proteomes" id="UP000255529">
    <property type="component" value="Unassembled WGS sequence"/>
</dbReference>
<organism evidence="3 4">
    <name type="scientific">Serratia quinivorans</name>
    <dbReference type="NCBI Taxonomy" id="137545"/>
    <lineage>
        <taxon>Bacteria</taxon>
        <taxon>Pseudomonadati</taxon>
        <taxon>Pseudomonadota</taxon>
        <taxon>Gammaproteobacteria</taxon>
        <taxon>Enterobacterales</taxon>
        <taxon>Yersiniaceae</taxon>
        <taxon>Serratia</taxon>
    </lineage>
</organism>
<feature type="domain" description="Uncharacterised protein YhfZ C-terminal" evidence="2">
    <location>
        <begin position="76"/>
        <end position="299"/>
    </location>
</feature>
<dbReference type="NCBIfam" id="NF041241">
    <property type="entry name" value="YhfZ_full"/>
    <property type="match status" value="1"/>
</dbReference>
<feature type="domain" description="YhfZ helix-turn-helix" evidence="1">
    <location>
        <begin position="26"/>
        <end position="71"/>
    </location>
</feature>
<sequence>MSKAFIKKEGLALVSLARYLFGLAPGARLKTIDELSSELNLSVGVVQHALKTLETASCVTLERRGRNGTLLSNMNYPALLEQADIGNIVCAMPLPYTRLYEGLASALKAQFEGYPLYYAHMRGADVRIECLIDGVYDMAVVSHLAAESYLRDGKVTAAMMLGAGSYVDGHQLVYRKGEKQNIRRIGLDSRSPDQRLLTEVVFAGQDIERINLPYNESLTRIERGEIDATVWNVTEDLDSLNLVKEPLNHYPVSIKASEAVLLVRNDDRVIPHLVKTLVNLQRLLAHQQEVKKGTREPSY</sequence>
<dbReference type="SUPFAM" id="SSF53850">
    <property type="entry name" value="Periplasmic binding protein-like II"/>
    <property type="match status" value="1"/>
</dbReference>
<gene>
    <name evidence="3" type="ORF">NCTC11544_03276</name>
</gene>
<evidence type="ECO:0000259" key="1">
    <source>
        <dbReference type="Pfam" id="PF14502"/>
    </source>
</evidence>
<evidence type="ECO:0000313" key="3">
    <source>
        <dbReference type="EMBL" id="SUI72169.1"/>
    </source>
</evidence>
<dbReference type="InterPro" id="IPR036390">
    <property type="entry name" value="WH_DNA-bd_sf"/>
</dbReference>
<dbReference type="InterPro" id="IPR032791">
    <property type="entry name" value="YhfZ_C"/>
</dbReference>
<name>A0A380A0L0_9GAMM</name>
<dbReference type="InterPro" id="IPR036388">
    <property type="entry name" value="WH-like_DNA-bd_sf"/>
</dbReference>